<evidence type="ECO:0000256" key="2">
    <source>
        <dbReference type="ARBA" id="ARBA00022771"/>
    </source>
</evidence>
<dbReference type="STRING" id="215637.A0A4P9ZZ45"/>
<keyword evidence="2 4" id="KW-0863">Zinc-finger</keyword>
<dbReference type="InterPro" id="IPR035896">
    <property type="entry name" value="AN1-like_Znf"/>
</dbReference>
<dbReference type="SMART" id="SM00154">
    <property type="entry name" value="ZnF_AN1"/>
    <property type="match status" value="2"/>
</dbReference>
<dbReference type="AlphaFoldDB" id="A0A4P9ZZ45"/>
<keyword evidence="7" id="KW-1185">Reference proteome</keyword>
<dbReference type="PANTHER" id="PTHR14677:SF40">
    <property type="entry name" value="CDC48-ASSOCIATED UBIQUITIN-LIKE_ZINC FINGER PROTEIN 1"/>
    <property type="match status" value="1"/>
</dbReference>
<evidence type="ECO:0000313" key="7">
    <source>
        <dbReference type="Proteomes" id="UP000268162"/>
    </source>
</evidence>
<feature type="domain" description="AN1-type" evidence="5">
    <location>
        <begin position="4"/>
        <end position="52"/>
    </location>
</feature>
<evidence type="ECO:0000256" key="1">
    <source>
        <dbReference type="ARBA" id="ARBA00022723"/>
    </source>
</evidence>
<dbReference type="GO" id="GO:0008270">
    <property type="term" value="F:zinc ion binding"/>
    <property type="evidence" value="ECO:0007669"/>
    <property type="project" value="UniProtKB-KW"/>
</dbReference>
<dbReference type="EMBL" id="ML002341">
    <property type="protein sequence ID" value="RKP38668.1"/>
    <property type="molecule type" value="Genomic_DNA"/>
</dbReference>
<dbReference type="GO" id="GO:0005737">
    <property type="term" value="C:cytoplasm"/>
    <property type="evidence" value="ECO:0007669"/>
    <property type="project" value="TreeGrafter"/>
</dbReference>
<protein>
    <recommendedName>
        <fullName evidence="5">AN1-type domain-containing protein</fullName>
    </recommendedName>
</protein>
<sequence>MELPQVGHNCALAKCGQLDFLPFVCQLCHQTFCLTHRLPLSHQCPSATESPDTLTSGSGPNQPRLESLKIPCANSHCRTRSITIAVCPRCRQGYCFEHRHPDEHQCPQIQAEADQTAVDRQRKREAIRTTLGLDRHTRKPNASLAKTDPPCQPAVPALVSASVSPRPPPAWSNPRVSMVELMKLKTRATGNPKTPVADRLYFRVRLHHKPNLPDLECYLDQHTLVGKAIDIIWSSLKISPSALTTACRLSDLVASKSISNGCYLVVATNDVIELADFYS</sequence>
<dbReference type="Gene3D" id="4.10.1110.10">
    <property type="entry name" value="AN1-like Zinc finger"/>
    <property type="match status" value="2"/>
</dbReference>
<dbReference type="PROSITE" id="PS51039">
    <property type="entry name" value="ZF_AN1"/>
    <property type="match status" value="1"/>
</dbReference>
<keyword evidence="1" id="KW-0479">Metal-binding</keyword>
<dbReference type="PANTHER" id="PTHR14677">
    <property type="entry name" value="ARSENITE INDUCUBLE RNA ASSOCIATED PROTEIN AIP-1-RELATED"/>
    <property type="match status" value="1"/>
</dbReference>
<name>A0A4P9ZZ45_9FUNG</name>
<dbReference type="SUPFAM" id="SSF118310">
    <property type="entry name" value="AN1-like Zinc finger"/>
    <property type="match status" value="2"/>
</dbReference>
<dbReference type="Proteomes" id="UP000268162">
    <property type="component" value="Unassembled WGS sequence"/>
</dbReference>
<evidence type="ECO:0000256" key="3">
    <source>
        <dbReference type="ARBA" id="ARBA00022833"/>
    </source>
</evidence>
<organism evidence="6 7">
    <name type="scientific">Dimargaris cristalligena</name>
    <dbReference type="NCBI Taxonomy" id="215637"/>
    <lineage>
        <taxon>Eukaryota</taxon>
        <taxon>Fungi</taxon>
        <taxon>Fungi incertae sedis</taxon>
        <taxon>Zoopagomycota</taxon>
        <taxon>Kickxellomycotina</taxon>
        <taxon>Dimargaritomycetes</taxon>
        <taxon>Dimargaritales</taxon>
        <taxon>Dimargaritaceae</taxon>
        <taxon>Dimargaris</taxon>
    </lineage>
</organism>
<accession>A0A4P9ZZ45</accession>
<gene>
    <name evidence="6" type="ORF">BJ085DRAFT_37315</name>
</gene>
<evidence type="ECO:0000256" key="4">
    <source>
        <dbReference type="PROSITE-ProRule" id="PRU00449"/>
    </source>
</evidence>
<reference evidence="7" key="1">
    <citation type="journal article" date="2018" name="Nat. Microbiol.">
        <title>Leveraging single-cell genomics to expand the fungal tree of life.</title>
        <authorList>
            <person name="Ahrendt S.R."/>
            <person name="Quandt C.A."/>
            <person name="Ciobanu D."/>
            <person name="Clum A."/>
            <person name="Salamov A."/>
            <person name="Andreopoulos B."/>
            <person name="Cheng J.F."/>
            <person name="Woyke T."/>
            <person name="Pelin A."/>
            <person name="Henrissat B."/>
            <person name="Reynolds N.K."/>
            <person name="Benny G.L."/>
            <person name="Smith M.E."/>
            <person name="James T.Y."/>
            <person name="Grigoriev I.V."/>
        </authorList>
    </citation>
    <scope>NUCLEOTIDE SEQUENCE [LARGE SCALE GENOMIC DNA]</scope>
    <source>
        <strain evidence="7">RSA 468</strain>
    </source>
</reference>
<evidence type="ECO:0000259" key="5">
    <source>
        <dbReference type="PROSITE" id="PS51039"/>
    </source>
</evidence>
<proteinExistence type="predicted"/>
<dbReference type="InterPro" id="IPR000058">
    <property type="entry name" value="Znf_AN1"/>
</dbReference>
<keyword evidence="3" id="KW-0862">Zinc</keyword>
<evidence type="ECO:0000313" key="6">
    <source>
        <dbReference type="EMBL" id="RKP38668.1"/>
    </source>
</evidence>
<dbReference type="Pfam" id="PF01428">
    <property type="entry name" value="zf-AN1"/>
    <property type="match status" value="2"/>
</dbReference>